<comment type="subcellular location">
    <subcellularLocation>
        <location evidence="3">Cell membrane</location>
    </subcellularLocation>
    <subcellularLocation>
        <location evidence="2">Endomembrane system</location>
        <topology evidence="2">Peripheral membrane protein</topology>
    </subcellularLocation>
    <subcellularLocation>
        <location evidence="1">Endoplasmic reticulum membrane</location>
        <topology evidence="1">Single-pass type IV membrane protein</topology>
    </subcellularLocation>
</comment>
<accession>A0A401PJ01</accession>
<dbReference type="GO" id="GO:0005886">
    <property type="term" value="C:plasma membrane"/>
    <property type="evidence" value="ECO:0007669"/>
    <property type="project" value="UniProtKB-SubCell"/>
</dbReference>
<dbReference type="Gene3D" id="2.20.110.10">
    <property type="entry name" value="Histone H3 K4-specific methyltransferase SET7/9 N-terminal domain"/>
    <property type="match status" value="1"/>
</dbReference>
<dbReference type="Proteomes" id="UP000288216">
    <property type="component" value="Unassembled WGS sequence"/>
</dbReference>
<evidence type="ECO:0000256" key="1">
    <source>
        <dbReference type="ARBA" id="ARBA00004163"/>
    </source>
</evidence>
<evidence type="ECO:0000256" key="2">
    <source>
        <dbReference type="ARBA" id="ARBA00004184"/>
    </source>
</evidence>
<keyword evidence="10" id="KW-0472">Membrane</keyword>
<comment type="caution">
    <text evidence="12">The sequence shown here is derived from an EMBL/GenBank/DDBJ whole genome shotgun (WGS) entry which is preliminary data.</text>
</comment>
<keyword evidence="13" id="KW-1185">Reference proteome</keyword>
<dbReference type="GO" id="GO:0005789">
    <property type="term" value="C:endoplasmic reticulum membrane"/>
    <property type="evidence" value="ECO:0007669"/>
    <property type="project" value="UniProtKB-SubCell"/>
</dbReference>
<dbReference type="GO" id="GO:0030314">
    <property type="term" value="C:junctional membrane complex"/>
    <property type="evidence" value="ECO:0007669"/>
    <property type="project" value="InterPro"/>
</dbReference>
<evidence type="ECO:0008006" key="14">
    <source>
        <dbReference type="Google" id="ProtNLM"/>
    </source>
</evidence>
<dbReference type="FunFam" id="2.20.110.10:FF:000001">
    <property type="entry name" value="Junctophilin"/>
    <property type="match status" value="1"/>
</dbReference>
<organism evidence="12 13">
    <name type="scientific">Scyliorhinus torazame</name>
    <name type="common">Cloudy catshark</name>
    <name type="synonym">Catulus torazame</name>
    <dbReference type="NCBI Taxonomy" id="75743"/>
    <lineage>
        <taxon>Eukaryota</taxon>
        <taxon>Metazoa</taxon>
        <taxon>Chordata</taxon>
        <taxon>Craniata</taxon>
        <taxon>Vertebrata</taxon>
        <taxon>Chondrichthyes</taxon>
        <taxon>Elasmobranchii</taxon>
        <taxon>Galeomorphii</taxon>
        <taxon>Galeoidea</taxon>
        <taxon>Carcharhiniformes</taxon>
        <taxon>Scyliorhinidae</taxon>
        <taxon>Scyliorhinus</taxon>
    </lineage>
</organism>
<keyword evidence="5" id="KW-1003">Cell membrane</keyword>
<dbReference type="InterPro" id="IPR017191">
    <property type="entry name" value="Junctophilin"/>
</dbReference>
<dbReference type="EMBL" id="BFAA01000588">
    <property type="protein sequence ID" value="GCB73113.1"/>
    <property type="molecule type" value="Genomic_DNA"/>
</dbReference>
<dbReference type="PANTHER" id="PTHR23085:SF7">
    <property type="entry name" value="JUNCTOPHILIN-3"/>
    <property type="match status" value="1"/>
</dbReference>
<proteinExistence type="inferred from homology"/>
<evidence type="ECO:0000256" key="3">
    <source>
        <dbReference type="ARBA" id="ARBA00004236"/>
    </source>
</evidence>
<evidence type="ECO:0000256" key="4">
    <source>
        <dbReference type="ARBA" id="ARBA00008599"/>
    </source>
</evidence>
<dbReference type="Pfam" id="PF02493">
    <property type="entry name" value="MORN"/>
    <property type="match status" value="2"/>
</dbReference>
<dbReference type="PANTHER" id="PTHR23085">
    <property type="entry name" value="GH28348P"/>
    <property type="match status" value="1"/>
</dbReference>
<evidence type="ECO:0000313" key="13">
    <source>
        <dbReference type="Proteomes" id="UP000288216"/>
    </source>
</evidence>
<protein>
    <recommendedName>
        <fullName evidence="14">Junctophilin</fullName>
    </recommendedName>
</protein>
<evidence type="ECO:0000256" key="7">
    <source>
        <dbReference type="ARBA" id="ARBA00022737"/>
    </source>
</evidence>
<dbReference type="AlphaFoldDB" id="A0A401PJ01"/>
<evidence type="ECO:0000256" key="6">
    <source>
        <dbReference type="ARBA" id="ARBA00022692"/>
    </source>
</evidence>
<evidence type="ECO:0000256" key="10">
    <source>
        <dbReference type="ARBA" id="ARBA00023136"/>
    </source>
</evidence>
<evidence type="ECO:0000256" key="5">
    <source>
        <dbReference type="ARBA" id="ARBA00022475"/>
    </source>
</evidence>
<dbReference type="SMART" id="SM00698">
    <property type="entry name" value="MORN"/>
    <property type="match status" value="2"/>
</dbReference>
<sequence length="195" mass="21487">MSTVSSTASDINSTISFGEVETDLSVIEDDIDATTTETYVGEWKNDKRSGFGLSHRSDGLKFEGEWLNNKRHGYGCTTFPDGTKEEGKYKQNVLVSGKRKNLIPLRTSKIRDKVDRAVEAAERAAAIAKQKAEISASRTSHAKSKSEVAETAAHKAQDEAQLARITAKEFSPTTQHPGNGQYVKNSLFFHQSVNY</sequence>
<evidence type="ECO:0000256" key="11">
    <source>
        <dbReference type="SAM" id="MobiDB-lite"/>
    </source>
</evidence>
<keyword evidence="8" id="KW-0256">Endoplasmic reticulum</keyword>
<dbReference type="OrthoDB" id="284854at2759"/>
<gene>
    <name evidence="12" type="ORF">scyTo_0002356</name>
</gene>
<keyword evidence="6" id="KW-0812">Transmembrane</keyword>
<dbReference type="STRING" id="75743.A0A401PJ01"/>
<keyword evidence="7" id="KW-0677">Repeat</keyword>
<feature type="region of interest" description="Disordered" evidence="11">
    <location>
        <begin position="136"/>
        <end position="159"/>
    </location>
</feature>
<keyword evidence="9" id="KW-1133">Transmembrane helix</keyword>
<comment type="similarity">
    <text evidence="4">Belongs to the junctophilin family.</text>
</comment>
<name>A0A401PJ01_SCYTO</name>
<evidence type="ECO:0000313" key="12">
    <source>
        <dbReference type="EMBL" id="GCB73113.1"/>
    </source>
</evidence>
<evidence type="ECO:0000256" key="9">
    <source>
        <dbReference type="ARBA" id="ARBA00022989"/>
    </source>
</evidence>
<reference evidence="12 13" key="1">
    <citation type="journal article" date="2018" name="Nat. Ecol. Evol.">
        <title>Shark genomes provide insights into elasmobranch evolution and the origin of vertebrates.</title>
        <authorList>
            <person name="Hara Y"/>
            <person name="Yamaguchi K"/>
            <person name="Onimaru K"/>
            <person name="Kadota M"/>
            <person name="Koyanagi M"/>
            <person name="Keeley SD"/>
            <person name="Tatsumi K"/>
            <person name="Tanaka K"/>
            <person name="Motone F"/>
            <person name="Kageyama Y"/>
            <person name="Nozu R"/>
            <person name="Adachi N"/>
            <person name="Nishimura O"/>
            <person name="Nakagawa R"/>
            <person name="Tanegashima C"/>
            <person name="Kiyatake I"/>
            <person name="Matsumoto R"/>
            <person name="Murakumo K"/>
            <person name="Nishida K"/>
            <person name="Terakita A"/>
            <person name="Kuratani S"/>
            <person name="Sato K"/>
            <person name="Hyodo S Kuraku.S."/>
        </authorList>
    </citation>
    <scope>NUCLEOTIDE SEQUENCE [LARGE SCALE GENOMIC DNA]</scope>
</reference>
<dbReference type="GO" id="GO:0048167">
    <property type="term" value="P:regulation of synaptic plasticity"/>
    <property type="evidence" value="ECO:0007669"/>
    <property type="project" value="TreeGrafter"/>
</dbReference>
<dbReference type="InterPro" id="IPR003409">
    <property type="entry name" value="MORN"/>
</dbReference>
<feature type="compositionally biased region" description="Basic and acidic residues" evidence="11">
    <location>
        <begin position="144"/>
        <end position="158"/>
    </location>
</feature>
<evidence type="ECO:0000256" key="8">
    <source>
        <dbReference type="ARBA" id="ARBA00022824"/>
    </source>
</evidence>
<dbReference type="SUPFAM" id="SSF82185">
    <property type="entry name" value="Histone H3 K4-specific methyltransferase SET7/9 N-terminal domain"/>
    <property type="match status" value="1"/>
</dbReference>